<dbReference type="Pfam" id="PF01535">
    <property type="entry name" value="PPR"/>
    <property type="match status" value="7"/>
</dbReference>
<dbReference type="InParanoid" id="A0A6P4B7J5"/>
<dbReference type="PANTHER" id="PTHR47926:SF386">
    <property type="entry name" value="PENTATRICOPEPTIDE REPEAT-CONTAINING PROTEIN"/>
    <property type="match status" value="1"/>
</dbReference>
<dbReference type="InterPro" id="IPR046960">
    <property type="entry name" value="PPR_At4g14850-like_plant"/>
</dbReference>
<gene>
    <name evidence="5" type="primary">LOC107431700</name>
</gene>
<dbReference type="InterPro" id="IPR046848">
    <property type="entry name" value="E_motif"/>
</dbReference>
<keyword evidence="1" id="KW-0677">Repeat</keyword>
<feature type="repeat" description="PPR" evidence="2">
    <location>
        <begin position="250"/>
        <end position="284"/>
    </location>
</feature>
<reference evidence="5" key="1">
    <citation type="submission" date="2025-08" db="UniProtKB">
        <authorList>
            <consortium name="RefSeq"/>
        </authorList>
    </citation>
    <scope>IDENTIFICATION</scope>
    <source>
        <tissue evidence="5">Seedling</tissue>
    </source>
</reference>
<dbReference type="Proteomes" id="UP001652623">
    <property type="component" value="Chromosome 11"/>
</dbReference>
<evidence type="ECO:0000256" key="1">
    <source>
        <dbReference type="ARBA" id="ARBA00022737"/>
    </source>
</evidence>
<evidence type="ECO:0000313" key="4">
    <source>
        <dbReference type="Proteomes" id="UP001652623"/>
    </source>
</evidence>
<feature type="repeat" description="PPR" evidence="2">
    <location>
        <begin position="760"/>
        <end position="794"/>
    </location>
</feature>
<dbReference type="InterPro" id="IPR046849">
    <property type="entry name" value="E2_motif"/>
</dbReference>
<feature type="repeat" description="PPR" evidence="2">
    <location>
        <begin position="487"/>
        <end position="521"/>
    </location>
</feature>
<dbReference type="GO" id="GO:0003723">
    <property type="term" value="F:RNA binding"/>
    <property type="evidence" value="ECO:0007669"/>
    <property type="project" value="InterPro"/>
</dbReference>
<dbReference type="Pfam" id="PF13041">
    <property type="entry name" value="PPR_2"/>
    <property type="match status" value="3"/>
</dbReference>
<dbReference type="AlphaFoldDB" id="A0A6P4B7J5"/>
<dbReference type="GO" id="GO:0009451">
    <property type="term" value="P:RNA modification"/>
    <property type="evidence" value="ECO:0007669"/>
    <property type="project" value="InterPro"/>
</dbReference>
<feature type="region of interest" description="Disordered" evidence="3">
    <location>
        <begin position="1"/>
        <end position="24"/>
    </location>
</feature>
<sequence>MASLPLSTSPNPQLSLSKLSKPTDPHKLTQTHVAKFQQNAKKHQILDQSYFHHMSSLCKQGQIQEAVDLVTEMEFENLEIGAEIYGELLQGCVYERALSTGQQIHARIIKNGECFARNEYIETKLLILYAKCNVYDVAYSLFRTVGIKNVFSWAAIIGLNCRMGFHEEALFGFCEMLESGFLPDNFVVPNALKACGSLQCIKFGKGVHGYVVKMGFGGCVFVASSLVDMYGKCGVLEDAKKVFDSMLDKNVVTWNSVMVGYVRNGLNEEAIKMFYDMRIEGIEPTQVTISSFLSASANMGAIEEGKQGHALVIVGGLELSTILGSSIINFYSKVGLMEEAELVFSRMIEKDAVTWNLIISGYVQTGDIDRALDICSQMRLENLRFDSVILATLMSASADTGNLKLGREGHCYCIRNGLESDVVVASSIVDMYAKCERLDFARRVFDSTAKKDLVLWNTMLAAYAELGLPGETLNLFYRMQLEGVPPNVVAWNSVIVGFLKNGQVNEAKDMLLQMQSVGVQPNLITWTSLISGLAKNGFGNEAIIAFQHMQKAGIKPNAVSIVSLLSACIDMALLQYGKAIHGYLTRNVHVISTPLATSLVDMYAKCGNIDQAKNVFDTTINKELPIYNAMISSYALHGQAMEALALYRRLQKEGLEPDAITFTNTLYACSNTGLANEGLELFFDMVSKHHLRPTMVHYGCVVNLLSRCGNLDEAFRLIMGMPYEPDAHILGSLLAACREQNEIELEKYLSKRLIKMEPNNSGNYVALSNAYAAAGRWNEVKTVRRFMKEKGLMKIPGCSWIQIGGELHVFVAGDKSHPKIEEISYTLALLALEMCFTRNFLTSHLISLENSCP</sequence>
<dbReference type="PROSITE" id="PS51375">
    <property type="entry name" value="PPR"/>
    <property type="match status" value="8"/>
</dbReference>
<feature type="repeat" description="PPR" evidence="2">
    <location>
        <begin position="351"/>
        <end position="385"/>
    </location>
</feature>
<dbReference type="SUPFAM" id="SSF48452">
    <property type="entry name" value="TPR-like"/>
    <property type="match status" value="1"/>
</dbReference>
<feature type="repeat" description="PPR" evidence="2">
    <location>
        <begin position="623"/>
        <end position="657"/>
    </location>
</feature>
<protein>
    <submittedName>
        <fullName evidence="5">Pentatricopeptide repeat-containing protein At5g55740, chloroplastic</fullName>
    </submittedName>
</protein>
<organism evidence="4 5">
    <name type="scientific">Ziziphus jujuba</name>
    <name type="common">Chinese jujube</name>
    <name type="synonym">Ziziphus sativa</name>
    <dbReference type="NCBI Taxonomy" id="326968"/>
    <lineage>
        <taxon>Eukaryota</taxon>
        <taxon>Viridiplantae</taxon>
        <taxon>Streptophyta</taxon>
        <taxon>Embryophyta</taxon>
        <taxon>Tracheophyta</taxon>
        <taxon>Spermatophyta</taxon>
        <taxon>Magnoliopsida</taxon>
        <taxon>eudicotyledons</taxon>
        <taxon>Gunneridae</taxon>
        <taxon>Pentapetalae</taxon>
        <taxon>rosids</taxon>
        <taxon>fabids</taxon>
        <taxon>Rosales</taxon>
        <taxon>Rhamnaceae</taxon>
        <taxon>Paliureae</taxon>
        <taxon>Ziziphus</taxon>
    </lineage>
</organism>
<feature type="compositionally biased region" description="Polar residues" evidence="3">
    <location>
        <begin position="1"/>
        <end position="20"/>
    </location>
</feature>
<name>A0A6P4B7J5_ZIZJJ</name>
<dbReference type="PANTHER" id="PTHR47926">
    <property type="entry name" value="PENTATRICOPEPTIDE REPEAT-CONTAINING PROTEIN"/>
    <property type="match status" value="1"/>
</dbReference>
<accession>A0A6P4B7J5</accession>
<feature type="repeat" description="PPR" evidence="2">
    <location>
        <begin position="522"/>
        <end position="556"/>
    </location>
</feature>
<keyword evidence="4" id="KW-1185">Reference proteome</keyword>
<feature type="repeat" description="PPR" evidence="2">
    <location>
        <begin position="452"/>
        <end position="486"/>
    </location>
</feature>
<dbReference type="Gene3D" id="1.25.40.10">
    <property type="entry name" value="Tetratricopeptide repeat domain"/>
    <property type="match status" value="5"/>
</dbReference>
<evidence type="ECO:0000256" key="3">
    <source>
        <dbReference type="SAM" id="MobiDB-lite"/>
    </source>
</evidence>
<dbReference type="FunCoup" id="A0A6P4B7J5">
    <property type="interactions" value="1599"/>
</dbReference>
<dbReference type="NCBIfam" id="TIGR00756">
    <property type="entry name" value="PPR"/>
    <property type="match status" value="7"/>
</dbReference>
<dbReference type="Pfam" id="PF20431">
    <property type="entry name" value="E_motif"/>
    <property type="match status" value="1"/>
</dbReference>
<dbReference type="InterPro" id="IPR011990">
    <property type="entry name" value="TPR-like_helical_dom_sf"/>
</dbReference>
<feature type="repeat" description="PPR" evidence="2">
    <location>
        <begin position="149"/>
        <end position="183"/>
    </location>
</feature>
<proteinExistence type="predicted"/>
<dbReference type="InterPro" id="IPR002885">
    <property type="entry name" value="PPR_rpt"/>
</dbReference>
<evidence type="ECO:0000313" key="5">
    <source>
        <dbReference type="RefSeq" id="XP_015898163.3"/>
    </source>
</evidence>
<dbReference type="Pfam" id="PF20430">
    <property type="entry name" value="Eplus_motif"/>
    <property type="match status" value="1"/>
</dbReference>
<evidence type="ECO:0000256" key="2">
    <source>
        <dbReference type="PROSITE-ProRule" id="PRU00708"/>
    </source>
</evidence>
<dbReference type="RefSeq" id="XP_015898163.3">
    <property type="nucleotide sequence ID" value="XM_016042677.4"/>
</dbReference>
<dbReference type="KEGG" id="zju:107431700"/>
<dbReference type="GeneID" id="107431700"/>